<dbReference type="OrthoDB" id="7563142at2"/>
<dbReference type="RefSeq" id="WP_161340591.1">
    <property type="nucleotide sequence ID" value="NZ_JBHSDG010000003.1"/>
</dbReference>
<gene>
    <name evidence="1" type="ORF">GQF03_17500</name>
</gene>
<evidence type="ECO:0000313" key="1">
    <source>
        <dbReference type="EMBL" id="MZR24133.1"/>
    </source>
</evidence>
<evidence type="ECO:0000313" key="2">
    <source>
        <dbReference type="Proteomes" id="UP000445696"/>
    </source>
</evidence>
<organism evidence="1 2">
    <name type="scientific">Sneathiella chungangensis</name>
    <dbReference type="NCBI Taxonomy" id="1418234"/>
    <lineage>
        <taxon>Bacteria</taxon>
        <taxon>Pseudomonadati</taxon>
        <taxon>Pseudomonadota</taxon>
        <taxon>Alphaproteobacteria</taxon>
        <taxon>Sneathiellales</taxon>
        <taxon>Sneathiellaceae</taxon>
        <taxon>Sneathiella</taxon>
    </lineage>
</organism>
<dbReference type="EMBL" id="WTVA01000015">
    <property type="protein sequence ID" value="MZR24133.1"/>
    <property type="molecule type" value="Genomic_DNA"/>
</dbReference>
<sequence length="181" mass="19825">MILVDEFDQCVSNMTDWHLRNLQGLGVDGKTIAAAGCVGTAKVEVGKTYWQPEESGKPALIVPVTPDGSFKGIVDLVALQTANPLIWWLRTGNGSILGAWNLEKAAHFNEQLTVHSDPLTWLQAGCEGIVIVDWKAHLPLWFGSIEHLYCPCPMTGQKLKTALKRQTSLPEIRVGTTRHAA</sequence>
<dbReference type="Proteomes" id="UP000445696">
    <property type="component" value="Unassembled WGS sequence"/>
</dbReference>
<name>A0A845MJ90_9PROT</name>
<keyword evidence="2" id="KW-1185">Reference proteome</keyword>
<reference evidence="1 2" key="1">
    <citation type="journal article" date="2014" name="Int. J. Syst. Evol. Microbiol.">
        <title>Sneathiella chungangensis sp. nov., isolated from a marine sand, and emended description of the genus Sneathiella.</title>
        <authorList>
            <person name="Siamphan C."/>
            <person name="Kim H."/>
            <person name="Lee J.S."/>
            <person name="Kim W."/>
        </authorList>
    </citation>
    <scope>NUCLEOTIDE SEQUENCE [LARGE SCALE GENOMIC DNA]</scope>
    <source>
        <strain evidence="1 2">KCTC 32476</strain>
    </source>
</reference>
<protein>
    <submittedName>
        <fullName evidence="1">Uncharacterized protein</fullName>
    </submittedName>
</protein>
<proteinExistence type="predicted"/>
<dbReference type="AlphaFoldDB" id="A0A845MJ90"/>
<comment type="caution">
    <text evidence="1">The sequence shown here is derived from an EMBL/GenBank/DDBJ whole genome shotgun (WGS) entry which is preliminary data.</text>
</comment>
<accession>A0A845MJ90</accession>